<reference evidence="5" key="1">
    <citation type="journal article" date="2018" name="Nat. Microbiol.">
        <title>Leveraging single-cell genomics to expand the fungal tree of life.</title>
        <authorList>
            <person name="Ahrendt S.R."/>
            <person name="Quandt C.A."/>
            <person name="Ciobanu D."/>
            <person name="Clum A."/>
            <person name="Salamov A."/>
            <person name="Andreopoulos B."/>
            <person name="Cheng J.F."/>
            <person name="Woyke T."/>
            <person name="Pelin A."/>
            <person name="Henrissat B."/>
            <person name="Reynolds N.K."/>
            <person name="Benny G.L."/>
            <person name="Smith M.E."/>
            <person name="James T.Y."/>
            <person name="Grigoriev I.V."/>
        </authorList>
    </citation>
    <scope>NUCLEOTIDE SEQUENCE [LARGE SCALE GENOMIC DNA]</scope>
    <source>
        <strain evidence="5">RSA 468</strain>
    </source>
</reference>
<evidence type="ECO:0000313" key="5">
    <source>
        <dbReference type="Proteomes" id="UP000268162"/>
    </source>
</evidence>
<dbReference type="STRING" id="215637.A0A4P9ZXK3"/>
<dbReference type="Pfam" id="PF23726">
    <property type="entry name" value="Beta-prop_RSE1_2nd"/>
    <property type="match status" value="1"/>
</dbReference>
<dbReference type="InterPro" id="IPR058543">
    <property type="entry name" value="Beta-prop_RSE1/DDB1/CPSF1_2nd"/>
</dbReference>
<feature type="domain" description="RSE1/DDB1/CPSF1 second beta-propeller" evidence="3">
    <location>
        <begin position="534"/>
        <end position="831"/>
    </location>
</feature>
<evidence type="ECO:0000259" key="3">
    <source>
        <dbReference type="Pfam" id="PF23726"/>
    </source>
</evidence>
<dbReference type="InterPro" id="IPR018846">
    <property type="entry name" value="Beta-prop_RSE1/DDB1/CPSF1_1st"/>
</dbReference>
<proteinExistence type="predicted"/>
<evidence type="ECO:0000259" key="2">
    <source>
        <dbReference type="Pfam" id="PF10433"/>
    </source>
</evidence>
<feature type="domain" description="RSE1/DDB1/CPSF1 first beta-propeller" evidence="2">
    <location>
        <begin position="40"/>
        <end position="462"/>
    </location>
</feature>
<keyword evidence="5" id="KW-1185">Reference proteome</keyword>
<protein>
    <submittedName>
        <fullName evidence="4">Mono-functional DNA-alkylating methyl methanesulfonate N-term-domain-containing protein</fullName>
    </submittedName>
</protein>
<dbReference type="PANTHER" id="PTHR10644">
    <property type="entry name" value="DNA REPAIR/RNA PROCESSING CPSF FAMILY"/>
    <property type="match status" value="1"/>
</dbReference>
<dbReference type="Gene3D" id="2.130.10.10">
    <property type="entry name" value="YVTN repeat-like/Quinoprotein amine dehydrogenase"/>
    <property type="match status" value="2"/>
</dbReference>
<feature type="compositionally biased region" description="Gly residues" evidence="1">
    <location>
        <begin position="964"/>
        <end position="974"/>
    </location>
</feature>
<dbReference type="SUPFAM" id="SSF51004">
    <property type="entry name" value="C-terminal (heme d1) domain of cytochrome cd1-nitrite reductase"/>
    <property type="match status" value="1"/>
</dbReference>
<gene>
    <name evidence="4" type="ORF">BJ085DRAFT_41429</name>
</gene>
<evidence type="ECO:0000313" key="4">
    <source>
        <dbReference type="EMBL" id="RKP37460.1"/>
    </source>
</evidence>
<evidence type="ECO:0000256" key="1">
    <source>
        <dbReference type="SAM" id="MobiDB-lite"/>
    </source>
</evidence>
<organism evidence="4 5">
    <name type="scientific">Dimargaris cristalligena</name>
    <dbReference type="NCBI Taxonomy" id="215637"/>
    <lineage>
        <taxon>Eukaryota</taxon>
        <taxon>Fungi</taxon>
        <taxon>Fungi incertae sedis</taxon>
        <taxon>Zoopagomycota</taxon>
        <taxon>Kickxellomycotina</taxon>
        <taxon>Dimargaritomycetes</taxon>
        <taxon>Dimargaritales</taxon>
        <taxon>Dimargaritaceae</taxon>
        <taxon>Dimargaris</taxon>
    </lineage>
</organism>
<name>A0A4P9ZXK3_9FUNG</name>
<feature type="region of interest" description="Disordered" evidence="1">
    <location>
        <begin position="950"/>
        <end position="974"/>
    </location>
</feature>
<dbReference type="InterPro" id="IPR011048">
    <property type="entry name" value="Haem_d1_sf"/>
</dbReference>
<dbReference type="EMBL" id="ML002492">
    <property type="protein sequence ID" value="RKP37460.1"/>
    <property type="molecule type" value="Genomic_DNA"/>
</dbReference>
<dbReference type="InterPro" id="IPR015943">
    <property type="entry name" value="WD40/YVTN_repeat-like_dom_sf"/>
</dbReference>
<dbReference type="InterPro" id="IPR050358">
    <property type="entry name" value="RSE1/DDB1/CFT1"/>
</dbReference>
<dbReference type="Proteomes" id="UP000268162">
    <property type="component" value="Unassembled WGS sequence"/>
</dbReference>
<sequence>MSPAYPSASTEPIVGSGPNPDANSPTHYVYTRTILPSPLILKSLVGHFSGGKQPELLVSNEASLTLYSIAFDNTLSSWRQFSPAGLITDIDTLPHIIPQAFPRSLNSARDLLLCLTDQGTLSIVGIDTTPGPSGGLGPTPPCRFQVLQELVVSPLGLNPFNRNHRLCVDPLSRAFAVTALKNSFQIFLVNNAYYNRHFIATDGVGSKPMGPSDELSPDLTQTPVNVPTSAAQQSSPPLRVDLIQESRIFSVPGTILHLAFLHPRSHEKDRVLLAMVLVLDHPVSAVSIYIYEFWLRPPLPTPDQPRSTPSTILKDTRHYARLPFPRGASFPRHLIPLAAYPESFLLVNKHELLWIDAEDAASGHVHHVTHQLPLHPCHHSPLGITTFATTPPRASDSATTCYLGTADQCLIRVTLGLHRQVKIRIFPFDSPGCLSLAVLSSDRWAGDSLLVAGDMGDHRILLVAPPFESGSHTGVVIKQNLPNSAPIHSLVVAPGAPGRPKTIWLAGGQWPTASITRIRHQTPVTIPYESDPAFPHAQGIWVLSHESKRYIVLSYTDNTRVLSWRGDALFDAELGDTFAHSTSTVYCGTLPTHSTQVQVVPTMVSWWLHHLDGDTAQPIKWTAPSRITQATIAHDHVIVISTSASTGPLGWQLLSLRLSSDPSPKILEYICPTRFPTEASSLLAYHHEAVGRLECFVGVYPASLTRLSWSGKDWIHVGTYTPDPRADLDLRTIHSMAWLDRSPETIYLLLGLRSGDCVGYPVFKPTVNRDLDVQWDQPRLFRLGHLPVRLFGFEAQPQRAIVAQSEQLWEITDSPQGPLPIPMAYTPAKRLAALVPLGNSDGTQGNYIALADDRLVQLSTRPGTRQCIKRWPSTISPKHIHFDPLTNTLIVTGHNPTLELDQLLVVDPETGRTLAHQSLLPREQVFCFCAWTIQDKRQYRYFCIGTSLPDGGGPSEDRGNGSTSSGGGGTGLGTKGRVVMYNVKRTPPAQPTPVDLKFVWDLEREGTITRMAPFGLNGLIVASTSQVTDPVPLDSPVRALDTRGHLLVLAPIAGPLQLWRYDPVQAQFNLEQSTSSALHVCRTLLLAPSVVLAAGQFGGLLGLARPLANESDTGSSGWLSSTPSDQAAIHGPELALRPDFWMSTYDTFRQLATSTQNHLPWALHSPGSWGDRRDRIPRVFRDYQVESTLYRLEGQQTEPSAFPTSRSLQTMNLDLHGDADIATNMKMDSGWAVSSYRPGVTSEIWDSETPTPTVVYGGSLTGTVFGLLPIRASLFRILAAIQQQMGQIYRSGYSGINNGFLASFPSLRLAEGEPRRGHAQTIAGTTPWGDTTPGVINGDLVHLWFNQLSEVDRQIIIQNCPELMQLARAFMRHLQLQGQANPSHLGLAVARDNWYTGTQSSSNLANESEPDLSRFTDILAAIVTELDLAIGFTE</sequence>
<feature type="region of interest" description="Disordered" evidence="1">
    <location>
        <begin position="1"/>
        <end position="20"/>
    </location>
</feature>
<dbReference type="Pfam" id="PF10433">
    <property type="entry name" value="Beta-prop_RSE1_1st"/>
    <property type="match status" value="1"/>
</dbReference>
<accession>A0A4P9ZXK3</accession>